<dbReference type="EMBL" id="BPRE01000005">
    <property type="protein sequence ID" value="GJE75509.1"/>
    <property type="molecule type" value="Genomic_DNA"/>
</dbReference>
<dbReference type="Proteomes" id="UP001055093">
    <property type="component" value="Unassembled WGS sequence"/>
</dbReference>
<gene>
    <name evidence="1" type="ORF">BGCPKDLD_2093</name>
</gene>
<reference evidence="1" key="2">
    <citation type="submission" date="2021-08" db="EMBL/GenBank/DDBJ databases">
        <authorList>
            <person name="Tani A."/>
            <person name="Ola A."/>
            <person name="Ogura Y."/>
            <person name="Katsura K."/>
            <person name="Hayashi T."/>
        </authorList>
    </citation>
    <scope>NUCLEOTIDE SEQUENCE</scope>
    <source>
        <strain evidence="1">DSM 14458</strain>
    </source>
</reference>
<evidence type="ECO:0000313" key="1">
    <source>
        <dbReference type="EMBL" id="GJE75509.1"/>
    </source>
</evidence>
<comment type="caution">
    <text evidence="1">The sequence shown here is derived from an EMBL/GenBank/DDBJ whole genome shotgun (WGS) entry which is preliminary data.</text>
</comment>
<organism evidence="1 2">
    <name type="scientific">Methylorubrum suomiense</name>
    <dbReference type="NCBI Taxonomy" id="144191"/>
    <lineage>
        <taxon>Bacteria</taxon>
        <taxon>Pseudomonadati</taxon>
        <taxon>Pseudomonadota</taxon>
        <taxon>Alphaproteobacteria</taxon>
        <taxon>Hyphomicrobiales</taxon>
        <taxon>Methylobacteriaceae</taxon>
        <taxon>Methylorubrum</taxon>
    </lineage>
</organism>
<keyword evidence="2" id="KW-1185">Reference proteome</keyword>
<protein>
    <submittedName>
        <fullName evidence="1">Uncharacterized protein</fullName>
    </submittedName>
</protein>
<proteinExistence type="predicted"/>
<name>A0ABQ4UUN9_9HYPH</name>
<sequence length="123" mass="13468">MMSDEPFIPYAVIETANWPPTSLMTIWAIGAVNLKRIDFDLSQPEDTYIDQALAGLQAKLDRYGGTELPSFGRPVSIIINLAPNRGIRIGLDGSTLADLDWEMTIGTVSKSSNDRKVDLGVTK</sequence>
<accession>A0ABQ4UUN9</accession>
<evidence type="ECO:0000313" key="2">
    <source>
        <dbReference type="Proteomes" id="UP001055093"/>
    </source>
</evidence>
<reference evidence="1" key="1">
    <citation type="journal article" date="2021" name="Front. Microbiol.">
        <title>Comprehensive Comparative Genomics and Phenotyping of Methylobacterium Species.</title>
        <authorList>
            <person name="Alessa O."/>
            <person name="Ogura Y."/>
            <person name="Fujitani Y."/>
            <person name="Takami H."/>
            <person name="Hayashi T."/>
            <person name="Sahin N."/>
            <person name="Tani A."/>
        </authorList>
    </citation>
    <scope>NUCLEOTIDE SEQUENCE</scope>
    <source>
        <strain evidence="1">DSM 14458</strain>
    </source>
</reference>